<proteinExistence type="predicted"/>
<evidence type="ECO:0000259" key="1">
    <source>
        <dbReference type="Pfam" id="PF19313"/>
    </source>
</evidence>
<dbReference type="CDD" id="cd09618">
    <property type="entry name" value="CBM9_like_2"/>
    <property type="match status" value="1"/>
</dbReference>
<dbReference type="EMBL" id="LAZL01000030">
    <property type="protein sequence ID" value="KMT64144.1"/>
    <property type="molecule type" value="Genomic_DNA"/>
</dbReference>
<feature type="domain" description="DUF5916" evidence="1">
    <location>
        <begin position="258"/>
        <end position="326"/>
    </location>
</feature>
<dbReference type="InterPro" id="IPR045670">
    <property type="entry name" value="DUF5916"/>
</dbReference>
<protein>
    <recommendedName>
        <fullName evidence="1">DUF5916 domain-containing protein</fullName>
    </recommendedName>
</protein>
<evidence type="ECO:0000313" key="3">
    <source>
        <dbReference type="Proteomes" id="UP000037600"/>
    </source>
</evidence>
<accession>A0A0J8GS66</accession>
<dbReference type="RefSeq" id="WP_048694682.1">
    <property type="nucleotide sequence ID" value="NZ_KQ130502.1"/>
</dbReference>
<evidence type="ECO:0000313" key="2">
    <source>
        <dbReference type="EMBL" id="KMT64144.1"/>
    </source>
</evidence>
<organism evidence="2 3">
    <name type="scientific">Catenovulum maritimum</name>
    <dbReference type="NCBI Taxonomy" id="1513271"/>
    <lineage>
        <taxon>Bacteria</taxon>
        <taxon>Pseudomonadati</taxon>
        <taxon>Pseudomonadota</taxon>
        <taxon>Gammaproteobacteria</taxon>
        <taxon>Alteromonadales</taxon>
        <taxon>Alteromonadaceae</taxon>
        <taxon>Catenovulum</taxon>
    </lineage>
</organism>
<dbReference type="STRING" id="1513271.XM47_15840"/>
<reference evidence="2 3" key="1">
    <citation type="submission" date="2015-04" db="EMBL/GenBank/DDBJ databases">
        <title>Draft Genome Sequence of the Novel Agar-Digesting Marine Bacterium Q1.</title>
        <authorList>
            <person name="Li Y."/>
            <person name="Li D."/>
            <person name="Chen G."/>
            <person name="Du Z."/>
        </authorList>
    </citation>
    <scope>NUCLEOTIDE SEQUENCE [LARGE SCALE GENOMIC DNA]</scope>
    <source>
        <strain evidence="2 3">Q1</strain>
    </source>
</reference>
<gene>
    <name evidence="2" type="ORF">XM47_15840</name>
</gene>
<name>A0A0J8GS66_9ALTE</name>
<comment type="caution">
    <text evidence="2">The sequence shown here is derived from an EMBL/GenBank/DDBJ whole genome shotgun (WGS) entry which is preliminary data.</text>
</comment>
<dbReference type="Proteomes" id="UP000037600">
    <property type="component" value="Unassembled WGS sequence"/>
</dbReference>
<dbReference type="OrthoDB" id="9786766at2"/>
<dbReference type="SUPFAM" id="SSF49344">
    <property type="entry name" value="CBD9-like"/>
    <property type="match status" value="1"/>
</dbReference>
<dbReference type="Gene3D" id="2.60.40.1190">
    <property type="match status" value="1"/>
</dbReference>
<dbReference type="Pfam" id="PF19313">
    <property type="entry name" value="DUF5916"/>
    <property type="match status" value="1"/>
</dbReference>
<sequence>MLYRYYSSITFFILLLTLLPSSIRASTEYQLSHQTIAPTIDGVIDEPQWQQATTMSLDYDDVPGKGAPAPVKTIAYLYEDGKSLHVALHAFTPNPEQIRAHLSDRDQARADDLLGIVIDTFNDERNGYEFFVNPLGVQIDARMTDKRGWKTNDSWNASWQSAATMTPDGWRAELSIPLSILRFANTKEQQTWGIAVYRSHQGKSQRWLTNFKRDNKQNCNLCQFSKITGFRNVKQSNNLQVIPGVTYSQKRHRLNSSEAWVEEKELAASVNISWAPNENSTLNATINPDFSQVEADTAQLDINSPHALSVAEKRTFFLEGTEYLTTDLLNLVHTRSIVAPEYGLKYSGKSGSQSYGVLIANDQETRFVLPNNQSSSITELSTSSPSDLLIARYNQDLGEKTSIGALYTQRSNTKYRNSLISIDGKLALTGSDLLHFQWAHSDSKNPFDIQSAHDLTQNQKGNALSLNYNRDLYRYTLGAAYENIGQGFRADLGFITEADYIRKKLNGSLKFYGENNSWFKRGSTSANYHHKADRQGQLLSEKMSLSANMEGIYHASATLTLDDETRLFKDRFDDSETYFKLNQIHLDSKFQPISSVKLNFIATRGDAIDYQNGQLGAFKRFKSEANLYLGQRLNIKFSHEYRSIDSDKTQHVIDGQLQQFDAGNIFQAKQNDLRISYQFNTKAQLKLISQYTHIKRNTELHRANRDNNPSNDIAALTRNINNQIVFSYKLNADSLFYLGYSDQGAHNPELGHLETRERRIFSKFSYAWRN</sequence>
<keyword evidence="3" id="KW-1185">Reference proteome</keyword>
<dbReference type="AlphaFoldDB" id="A0A0J8GS66"/>